<evidence type="ECO:0000313" key="1">
    <source>
        <dbReference type="EMBL" id="RRT85962.1"/>
    </source>
</evidence>
<dbReference type="EMBL" id="AMZH03000034">
    <property type="protein sequence ID" value="RRT85962.1"/>
    <property type="molecule type" value="Genomic_DNA"/>
</dbReference>
<name>A0A427BBT9_ENSVE</name>
<organism evidence="1 2">
    <name type="scientific">Ensete ventricosum</name>
    <name type="common">Abyssinian banana</name>
    <name type="synonym">Musa ensete</name>
    <dbReference type="NCBI Taxonomy" id="4639"/>
    <lineage>
        <taxon>Eukaryota</taxon>
        <taxon>Viridiplantae</taxon>
        <taxon>Streptophyta</taxon>
        <taxon>Embryophyta</taxon>
        <taxon>Tracheophyta</taxon>
        <taxon>Spermatophyta</taxon>
        <taxon>Magnoliopsida</taxon>
        <taxon>Liliopsida</taxon>
        <taxon>Zingiberales</taxon>
        <taxon>Musaceae</taxon>
        <taxon>Ensete</taxon>
    </lineage>
</organism>
<dbReference type="AlphaFoldDB" id="A0A427BBT9"/>
<reference evidence="1 2" key="1">
    <citation type="journal article" date="2014" name="Agronomy (Basel)">
        <title>A Draft Genome Sequence for Ensete ventricosum, the Drought-Tolerant Tree Against Hunger.</title>
        <authorList>
            <person name="Harrison J."/>
            <person name="Moore K.A."/>
            <person name="Paszkiewicz K."/>
            <person name="Jones T."/>
            <person name="Grant M."/>
            <person name="Ambacheew D."/>
            <person name="Muzemil S."/>
            <person name="Studholme D.J."/>
        </authorList>
    </citation>
    <scope>NUCLEOTIDE SEQUENCE [LARGE SCALE GENOMIC DNA]</scope>
</reference>
<sequence>MERHDSALVSVRVYILDLCPRKASCLRSILCRLPLCSLGTSPGSSQVAPPLDLH</sequence>
<gene>
    <name evidence="1" type="ORF">B296_00005457</name>
</gene>
<comment type="caution">
    <text evidence="1">The sequence shown here is derived from an EMBL/GenBank/DDBJ whole genome shotgun (WGS) entry which is preliminary data.</text>
</comment>
<proteinExistence type="predicted"/>
<protein>
    <submittedName>
        <fullName evidence="1">Uncharacterized protein</fullName>
    </submittedName>
</protein>
<evidence type="ECO:0000313" key="2">
    <source>
        <dbReference type="Proteomes" id="UP000287651"/>
    </source>
</evidence>
<dbReference type="Proteomes" id="UP000287651">
    <property type="component" value="Unassembled WGS sequence"/>
</dbReference>
<accession>A0A427BBT9</accession>